<gene>
    <name evidence="3" type="ORF">SAMN05444682_102283</name>
</gene>
<keyword evidence="1" id="KW-0732">Signal</keyword>
<feature type="chain" id="PRO_5011515503" evidence="1">
    <location>
        <begin position="32"/>
        <end position="395"/>
    </location>
</feature>
<sequence>MNMRKLQKKLTQTWILYVTLMLMGYVGIAQAQSGDATLAPKVVQNPADYFRYAEQSRRFTGISSIAVTEKGRLWATWYAGITPGEDENNYVVLATSDDQGKTWEEVLAIDPDGKGPVRAYDPEVWIDPDNQLWLFWAQSTKDYTSSAYGVWALTTADIEQKEAQWSTPKRLSDGVMMCKPTVLSSGEWLLPVSTWRYTDNSAKVVVSEDRGKSWKLRGSVDVPKQDREYDEHMVVERKDGSLWMLVRTKYGIGESTSKDKGKTWDPLKHSDISHTTSRFFIRRLNSGNLLLVKHGPIQVKTHRSHLMAFVSKDDGRSWSKGLLLDERLGVSYPDGQQTADGRIFITYDFGRTKDQHINLITFSEDDITASDTDERLYQVFLNRKLISDGGMPVSY</sequence>
<dbReference type="Proteomes" id="UP000198670">
    <property type="component" value="Unassembled WGS sequence"/>
</dbReference>
<proteinExistence type="predicted"/>
<dbReference type="EMBL" id="FOQO01000002">
    <property type="protein sequence ID" value="SFI09372.1"/>
    <property type="molecule type" value="Genomic_DNA"/>
</dbReference>
<accession>A0A1I3FE45</accession>
<dbReference type="InterPro" id="IPR036278">
    <property type="entry name" value="Sialidase_sf"/>
</dbReference>
<feature type="domain" description="Sialidase" evidence="2">
    <location>
        <begin position="71"/>
        <end position="345"/>
    </location>
</feature>
<reference evidence="3 4" key="1">
    <citation type="submission" date="2016-10" db="EMBL/GenBank/DDBJ databases">
        <authorList>
            <person name="de Groot N.N."/>
        </authorList>
    </citation>
    <scope>NUCLEOTIDE SEQUENCE [LARGE SCALE GENOMIC DNA]</scope>
    <source>
        <strain evidence="3 4">RK1</strain>
    </source>
</reference>
<protein>
    <submittedName>
        <fullName evidence="3">Predicted neuraminidase (Sialidase)</fullName>
    </submittedName>
</protein>
<dbReference type="AlphaFoldDB" id="A0A1I3FE45"/>
<dbReference type="Gene3D" id="2.120.10.10">
    <property type="match status" value="1"/>
</dbReference>
<dbReference type="Pfam" id="PF13088">
    <property type="entry name" value="BNR_2"/>
    <property type="match status" value="1"/>
</dbReference>
<evidence type="ECO:0000313" key="4">
    <source>
        <dbReference type="Proteomes" id="UP000198670"/>
    </source>
</evidence>
<dbReference type="CDD" id="cd15482">
    <property type="entry name" value="Sialidase_non-viral"/>
    <property type="match status" value="1"/>
</dbReference>
<evidence type="ECO:0000259" key="2">
    <source>
        <dbReference type="Pfam" id="PF13088"/>
    </source>
</evidence>
<evidence type="ECO:0000256" key="1">
    <source>
        <dbReference type="SAM" id="SignalP"/>
    </source>
</evidence>
<organism evidence="3 4">
    <name type="scientific">Parapedobacter indicus</name>
    <dbReference type="NCBI Taxonomy" id="1477437"/>
    <lineage>
        <taxon>Bacteria</taxon>
        <taxon>Pseudomonadati</taxon>
        <taxon>Bacteroidota</taxon>
        <taxon>Sphingobacteriia</taxon>
        <taxon>Sphingobacteriales</taxon>
        <taxon>Sphingobacteriaceae</taxon>
        <taxon>Parapedobacter</taxon>
    </lineage>
</organism>
<dbReference type="STRING" id="1477437.SAMN05444682_102283"/>
<dbReference type="InterPro" id="IPR011040">
    <property type="entry name" value="Sialidase"/>
</dbReference>
<dbReference type="SUPFAM" id="SSF50939">
    <property type="entry name" value="Sialidases"/>
    <property type="match status" value="1"/>
</dbReference>
<evidence type="ECO:0000313" key="3">
    <source>
        <dbReference type="EMBL" id="SFI09372.1"/>
    </source>
</evidence>
<keyword evidence="4" id="KW-1185">Reference proteome</keyword>
<dbReference type="PANTHER" id="PTHR43752:SF2">
    <property type="entry name" value="BNR_ASP-BOX REPEAT FAMILY PROTEIN"/>
    <property type="match status" value="1"/>
</dbReference>
<name>A0A1I3FE45_9SPHI</name>
<dbReference type="PANTHER" id="PTHR43752">
    <property type="entry name" value="BNR/ASP-BOX REPEAT FAMILY PROTEIN"/>
    <property type="match status" value="1"/>
</dbReference>
<feature type="signal peptide" evidence="1">
    <location>
        <begin position="1"/>
        <end position="31"/>
    </location>
</feature>
<dbReference type="RefSeq" id="WP_218146466.1">
    <property type="nucleotide sequence ID" value="NZ_FOQO01000002.1"/>
</dbReference>